<evidence type="ECO:0008006" key="3">
    <source>
        <dbReference type="Google" id="ProtNLM"/>
    </source>
</evidence>
<comment type="caution">
    <text evidence="1">The sequence shown here is derived from an EMBL/GenBank/DDBJ whole genome shotgun (WGS) entry which is preliminary data.</text>
</comment>
<evidence type="ECO:0000313" key="2">
    <source>
        <dbReference type="Proteomes" id="UP000216429"/>
    </source>
</evidence>
<keyword evidence="2" id="KW-1185">Reference proteome</keyword>
<name>A0A261VLM7_9BORD</name>
<dbReference type="OrthoDB" id="9805247at2"/>
<accession>A0A261VLM7</accession>
<dbReference type="Proteomes" id="UP000216429">
    <property type="component" value="Unassembled WGS sequence"/>
</dbReference>
<sequence>MRHRLSELLYADTRRMAVLRQVRALCLPDAWIGAGFVRNAVWDAMAGRAPALPDDIDVIWFDARRAAALRDRVLEQRLARVAPALMWSVKNQSRMHSRNQDLPYTSCRHAIGHWPETATAVAVRLDADDRLALLAPLGLDDLFASILRPTPGLANARRDVFLRRLQQKRWLERWPFLRLAD</sequence>
<reference evidence="2" key="1">
    <citation type="submission" date="2017-05" db="EMBL/GenBank/DDBJ databases">
        <title>Complete and WGS of Bordetella genogroups.</title>
        <authorList>
            <person name="Spilker T."/>
            <person name="Lipuma J."/>
        </authorList>
    </citation>
    <scope>NUCLEOTIDE SEQUENCE [LARGE SCALE GENOMIC DNA]</scope>
    <source>
        <strain evidence="2">AU6712</strain>
    </source>
</reference>
<dbReference type="RefSeq" id="WP_094813208.1">
    <property type="nucleotide sequence ID" value="NZ_NEVU01000002.1"/>
</dbReference>
<dbReference type="InterPro" id="IPR009267">
    <property type="entry name" value="NTP_transf_6"/>
</dbReference>
<proteinExistence type="predicted"/>
<dbReference type="PANTHER" id="PTHR39166:SF1">
    <property type="entry name" value="BLL1166 PROTEIN"/>
    <property type="match status" value="1"/>
</dbReference>
<protein>
    <recommendedName>
        <fullName evidence="3">Nitrate reductase</fullName>
    </recommendedName>
</protein>
<dbReference type="PANTHER" id="PTHR39166">
    <property type="entry name" value="BLL1166 PROTEIN"/>
    <property type="match status" value="1"/>
</dbReference>
<organism evidence="1 2">
    <name type="scientific">Bordetella genomosp. 12</name>
    <dbReference type="NCBI Taxonomy" id="463035"/>
    <lineage>
        <taxon>Bacteria</taxon>
        <taxon>Pseudomonadati</taxon>
        <taxon>Pseudomonadota</taxon>
        <taxon>Betaproteobacteria</taxon>
        <taxon>Burkholderiales</taxon>
        <taxon>Alcaligenaceae</taxon>
        <taxon>Bordetella</taxon>
    </lineage>
</organism>
<dbReference type="AlphaFoldDB" id="A0A261VLM7"/>
<evidence type="ECO:0000313" key="1">
    <source>
        <dbReference type="EMBL" id="OZI75026.1"/>
    </source>
</evidence>
<dbReference type="EMBL" id="NEVU01000002">
    <property type="protein sequence ID" value="OZI75026.1"/>
    <property type="molecule type" value="Genomic_DNA"/>
</dbReference>
<dbReference type="Pfam" id="PF06042">
    <property type="entry name" value="NTP_transf_6"/>
    <property type="match status" value="1"/>
</dbReference>
<gene>
    <name evidence="1" type="ORF">CAL22_11470</name>
</gene>